<dbReference type="RefSeq" id="WP_344678121.1">
    <property type="nucleotide sequence ID" value="NZ_BAAAUX010000005.1"/>
</dbReference>
<evidence type="ECO:0000313" key="1">
    <source>
        <dbReference type="EMBL" id="GAA2778201.1"/>
    </source>
</evidence>
<organism evidence="1 2">
    <name type="scientific">Saccharopolyspora taberi</name>
    <dbReference type="NCBI Taxonomy" id="60895"/>
    <lineage>
        <taxon>Bacteria</taxon>
        <taxon>Bacillati</taxon>
        <taxon>Actinomycetota</taxon>
        <taxon>Actinomycetes</taxon>
        <taxon>Pseudonocardiales</taxon>
        <taxon>Pseudonocardiaceae</taxon>
        <taxon>Saccharopolyspora</taxon>
    </lineage>
</organism>
<name>A0ABN3V4W1_9PSEU</name>
<sequence length="76" mass="8595">MRFGRSKDTQPEQEPVRPDQVHKLAKLMQDLDDTVYFDEQQRPGGPYRQAKAALDAAKRNSTAAEIRAGERMALHG</sequence>
<gene>
    <name evidence="1" type="ORF">GCM10010470_09260</name>
</gene>
<keyword evidence="2" id="KW-1185">Reference proteome</keyword>
<reference evidence="1 2" key="1">
    <citation type="journal article" date="2019" name="Int. J. Syst. Evol. Microbiol.">
        <title>The Global Catalogue of Microorganisms (GCM) 10K type strain sequencing project: providing services to taxonomists for standard genome sequencing and annotation.</title>
        <authorList>
            <consortium name="The Broad Institute Genomics Platform"/>
            <consortium name="The Broad Institute Genome Sequencing Center for Infectious Disease"/>
            <person name="Wu L."/>
            <person name="Ma J."/>
        </authorList>
    </citation>
    <scope>NUCLEOTIDE SEQUENCE [LARGE SCALE GENOMIC DNA]</scope>
    <source>
        <strain evidence="1 2">JCM 9383</strain>
    </source>
</reference>
<dbReference type="EMBL" id="BAAAUX010000005">
    <property type="protein sequence ID" value="GAA2778201.1"/>
    <property type="molecule type" value="Genomic_DNA"/>
</dbReference>
<proteinExistence type="predicted"/>
<evidence type="ECO:0000313" key="2">
    <source>
        <dbReference type="Proteomes" id="UP001500979"/>
    </source>
</evidence>
<comment type="caution">
    <text evidence="1">The sequence shown here is derived from an EMBL/GenBank/DDBJ whole genome shotgun (WGS) entry which is preliminary data.</text>
</comment>
<dbReference type="Proteomes" id="UP001500979">
    <property type="component" value="Unassembled WGS sequence"/>
</dbReference>
<accession>A0ABN3V4W1</accession>
<protein>
    <submittedName>
        <fullName evidence="1">Uncharacterized protein</fullName>
    </submittedName>
</protein>